<accession>Q53K30</accession>
<feature type="domain" description="DUF569" evidence="3">
    <location>
        <begin position="301"/>
        <end position="373"/>
    </location>
</feature>
<organism evidence="4">
    <name type="scientific">Oryza sativa subsp. japonica</name>
    <name type="common">Rice</name>
    <dbReference type="NCBI Taxonomy" id="39947"/>
    <lineage>
        <taxon>Eukaryota</taxon>
        <taxon>Viridiplantae</taxon>
        <taxon>Streptophyta</taxon>
        <taxon>Embryophyta</taxon>
        <taxon>Tracheophyta</taxon>
        <taxon>Spermatophyta</taxon>
        <taxon>Magnoliopsida</taxon>
        <taxon>Liliopsida</taxon>
        <taxon>Poales</taxon>
        <taxon>Poaceae</taxon>
        <taxon>BOP clade</taxon>
        <taxon>Oryzoideae</taxon>
        <taxon>Oryzeae</taxon>
        <taxon>Oryzinae</taxon>
        <taxon>Oryza</taxon>
        <taxon>Oryza sativa</taxon>
    </lineage>
</organism>
<feature type="region of interest" description="Disordered" evidence="1">
    <location>
        <begin position="57"/>
        <end position="83"/>
    </location>
</feature>
<dbReference type="AlphaFoldDB" id="Q53K30"/>
<proteinExistence type="predicted"/>
<dbReference type="InterPro" id="IPR008999">
    <property type="entry name" value="Actin-crosslinking"/>
</dbReference>
<evidence type="ECO:0000259" key="2">
    <source>
        <dbReference type="Pfam" id="PF04601"/>
    </source>
</evidence>
<dbReference type="PANTHER" id="PTHR31205:SF4">
    <property type="entry name" value="DUF569 DOMAIN-CONTAINING PROTEIN"/>
    <property type="match status" value="1"/>
</dbReference>
<sequence>MGFAEENPVADGRLGRPRPRRSAAVVCERPPHRTGPAGGSCFLPRQARLHAGQEAMFGTESSSTGGSSSTSTGDSPHCWSPGTNVQPGAGVGLNSICFASSGDGPARLGVAPFENGQCVRLLNRGRGGYLFADESGVRVRTDCRRGLINTVWCVQILGGDTPHILLRGAYGRYVAGTPLGADEGHIGILVTQRVLETMDTNVMWRTVPGPRGGGVVLINASSFNGGLRALRTNGKYQRWNTGVSLQCIDRFNARFSSMMEWEVQVIPTRVQRPPFQVGGAAWLCGLQRRGSGEIQVGVRVADDDGNFNIPGPQNLSVPGRSLIELGSVLEDRLGSNFRFRNMSIFIRAGSLGQPFPLLTDLPSELDYFEVVVFMVGTPGYRRLRFPDIDAA</sequence>
<evidence type="ECO:0000256" key="1">
    <source>
        <dbReference type="SAM" id="MobiDB-lite"/>
    </source>
</evidence>
<dbReference type="SUPFAM" id="SSF50405">
    <property type="entry name" value="Actin-crosslinking proteins"/>
    <property type="match status" value="1"/>
</dbReference>
<name>Q53K30_ORYSJ</name>
<feature type="compositionally biased region" description="Low complexity" evidence="1">
    <location>
        <begin position="58"/>
        <end position="75"/>
    </location>
</feature>
<feature type="region of interest" description="Disordered" evidence="1">
    <location>
        <begin position="1"/>
        <end position="41"/>
    </location>
</feature>
<dbReference type="EMBL" id="AC146936">
    <property type="protein sequence ID" value="AAX95700.1"/>
    <property type="molecule type" value="Genomic_DNA"/>
</dbReference>
<dbReference type="InterPro" id="IPR054726">
    <property type="entry name" value="Ubiq_DUF569-assoc"/>
</dbReference>
<feature type="domain" description="DUF569" evidence="2">
    <location>
        <begin position="113"/>
        <end position="244"/>
    </location>
</feature>
<dbReference type="InterPro" id="IPR007679">
    <property type="entry name" value="DUF569"/>
</dbReference>
<reference evidence="4" key="1">
    <citation type="submission" date="2003-10" db="EMBL/GenBank/DDBJ databases">
        <authorList>
            <person name="Buell C."/>
            <person name="Yuan Q."/>
            <person name="Ouyang S."/>
            <person name="Liu J."/>
            <person name="Wang A."/>
            <person name="Maiti R."/>
            <person name="Lin H."/>
            <person name="Zhu W."/>
            <person name="Hamilton J."/>
            <person name="Jones K."/>
            <person name="Tallon L."/>
            <person name="Feldblyum T."/>
            <person name="Tsitrin T."/>
            <person name="Bera J."/>
            <person name="Kim M."/>
            <person name="Jin S."/>
            <person name="Fadrosh D."/>
            <person name="Vuong H."/>
            <person name="Overton II L."/>
            <person name="Reardon M."/>
            <person name="Weaver B."/>
            <person name="Johri S."/>
            <person name="Lewis M."/>
            <person name="Utterback T."/>
            <person name="Van Aken S."/>
            <person name="Wortman J."/>
            <person name="Haas B."/>
            <person name="Koo H."/>
            <person name="Zismann V."/>
            <person name="Hsiao J."/>
            <person name="Iobst S."/>
            <person name="de Vazeilles A."/>
            <person name="White O."/>
            <person name="Salzberg S."/>
            <person name="Fraser C."/>
        </authorList>
    </citation>
    <scope>NUCLEOTIDE SEQUENCE</scope>
</reference>
<reference evidence="4" key="2">
    <citation type="submission" date="2005-04" db="EMBL/GenBank/DDBJ databases">
        <authorList>
            <person name="Buell R."/>
        </authorList>
    </citation>
    <scope>NUCLEOTIDE SEQUENCE</scope>
</reference>
<evidence type="ECO:0000313" key="4">
    <source>
        <dbReference type="EMBL" id="AAX95700.1"/>
    </source>
</evidence>
<dbReference type="Pfam" id="PF22932">
    <property type="entry name" value="Ubiq_DUF_assoc"/>
    <property type="match status" value="1"/>
</dbReference>
<dbReference type="Pfam" id="PF04601">
    <property type="entry name" value="DUF569"/>
    <property type="match status" value="1"/>
</dbReference>
<dbReference type="PANTHER" id="PTHR31205">
    <property type="entry name" value="ACTIN CROSS-LINKING PROTEIN (DUF569)"/>
    <property type="match status" value="1"/>
</dbReference>
<protein>
    <submittedName>
        <fullName evidence="4">Uncharacterized protein</fullName>
    </submittedName>
</protein>
<evidence type="ECO:0000259" key="3">
    <source>
        <dbReference type="Pfam" id="PF22932"/>
    </source>
</evidence>